<dbReference type="Gene3D" id="3.30.420.10">
    <property type="entry name" value="Ribonuclease H-like superfamily/Ribonuclease H"/>
    <property type="match status" value="1"/>
</dbReference>
<dbReference type="Pfam" id="PF03372">
    <property type="entry name" value="Exo_endo_phos"/>
    <property type="match status" value="1"/>
</dbReference>
<dbReference type="AlphaFoldDB" id="A0ABD3T7U0"/>
<dbReference type="SUPFAM" id="SSF56219">
    <property type="entry name" value="DNase I-like"/>
    <property type="match status" value="1"/>
</dbReference>
<feature type="domain" description="Reverse transcriptase" evidence="1">
    <location>
        <begin position="173"/>
        <end position="435"/>
    </location>
</feature>
<dbReference type="InterPro" id="IPR026960">
    <property type="entry name" value="RVT-Znf"/>
</dbReference>
<dbReference type="SUPFAM" id="SSF56672">
    <property type="entry name" value="DNA/RNA polymerases"/>
    <property type="match status" value="1"/>
</dbReference>
<dbReference type="CDD" id="cd01650">
    <property type="entry name" value="RT_nLTR_like"/>
    <property type="match status" value="1"/>
</dbReference>
<dbReference type="Pfam" id="PF00078">
    <property type="entry name" value="RVT_1"/>
    <property type="match status" value="1"/>
</dbReference>
<evidence type="ECO:0000259" key="1">
    <source>
        <dbReference type="PROSITE" id="PS50878"/>
    </source>
</evidence>
<dbReference type="InterPro" id="IPR036397">
    <property type="entry name" value="RNaseH_sf"/>
</dbReference>
<dbReference type="Pfam" id="PF13966">
    <property type="entry name" value="zf-RVT"/>
    <property type="match status" value="1"/>
</dbReference>
<dbReference type="PANTHER" id="PTHR33116:SF86">
    <property type="entry name" value="REVERSE TRANSCRIPTASE DOMAIN-CONTAINING PROTEIN"/>
    <property type="match status" value="1"/>
</dbReference>
<dbReference type="InterPro" id="IPR002156">
    <property type="entry name" value="RNaseH_domain"/>
</dbReference>
<dbReference type="Proteomes" id="UP001634393">
    <property type="component" value="Unassembled WGS sequence"/>
</dbReference>
<accession>A0ABD3T7U0</accession>
<dbReference type="EMBL" id="JBJXBP010000004">
    <property type="protein sequence ID" value="KAL3833012.1"/>
    <property type="molecule type" value="Genomic_DNA"/>
</dbReference>
<protein>
    <recommendedName>
        <fullName evidence="1">Reverse transcriptase domain-containing protein</fullName>
    </recommendedName>
</protein>
<organism evidence="2 3">
    <name type="scientific">Penstemon smallii</name>
    <dbReference type="NCBI Taxonomy" id="265156"/>
    <lineage>
        <taxon>Eukaryota</taxon>
        <taxon>Viridiplantae</taxon>
        <taxon>Streptophyta</taxon>
        <taxon>Embryophyta</taxon>
        <taxon>Tracheophyta</taxon>
        <taxon>Spermatophyta</taxon>
        <taxon>Magnoliopsida</taxon>
        <taxon>eudicotyledons</taxon>
        <taxon>Gunneridae</taxon>
        <taxon>Pentapetalae</taxon>
        <taxon>asterids</taxon>
        <taxon>lamiids</taxon>
        <taxon>Lamiales</taxon>
        <taxon>Plantaginaceae</taxon>
        <taxon>Cheloneae</taxon>
        <taxon>Penstemon</taxon>
    </lineage>
</organism>
<dbReference type="InterPro" id="IPR044730">
    <property type="entry name" value="RNase_H-like_dom_plant"/>
</dbReference>
<dbReference type="InterPro" id="IPR043502">
    <property type="entry name" value="DNA/RNA_pol_sf"/>
</dbReference>
<dbReference type="Pfam" id="PF13456">
    <property type="entry name" value="RVT_3"/>
    <property type="match status" value="1"/>
</dbReference>
<name>A0ABD3T7U0_9LAMI</name>
<dbReference type="InterPro" id="IPR000477">
    <property type="entry name" value="RT_dom"/>
</dbReference>
<dbReference type="SUPFAM" id="SSF53098">
    <property type="entry name" value="Ribonuclease H-like"/>
    <property type="match status" value="1"/>
</dbReference>
<gene>
    <name evidence="2" type="ORF">ACJIZ3_007748</name>
</gene>
<keyword evidence="3" id="KW-1185">Reference proteome</keyword>
<dbReference type="Gene3D" id="3.60.10.10">
    <property type="entry name" value="Endonuclease/exonuclease/phosphatase"/>
    <property type="match status" value="1"/>
</dbReference>
<comment type="caution">
    <text evidence="2">The sequence shown here is derived from an EMBL/GenBank/DDBJ whole genome shotgun (WGS) entry which is preliminary data.</text>
</comment>
<dbReference type="InterPro" id="IPR012337">
    <property type="entry name" value="RNaseH-like_sf"/>
</dbReference>
<dbReference type="CDD" id="cd06222">
    <property type="entry name" value="RNase_H_like"/>
    <property type="match status" value="1"/>
</dbReference>
<evidence type="ECO:0000313" key="2">
    <source>
        <dbReference type="EMBL" id="KAL3833012.1"/>
    </source>
</evidence>
<evidence type="ECO:0000313" key="3">
    <source>
        <dbReference type="Proteomes" id="UP001634393"/>
    </source>
</evidence>
<proteinExistence type="predicted"/>
<sequence length="1073" mass="121536">MRALAWNCQGLGKPKAGRTLRALLRECKPDILFLSEIKTSKFEMITSLLTTNSLPNHVFVPPLGKAGGLCLAWRNPLNVQITMPSLSPTLPYNRGVSPVFTAPFPMEIDQLFPSIIDDEENTTICKLPTPKEIKQVMFSFTSGKSPGPDGLPALFYKNFWSTTGNALVQAVQHFFRTGFMLKALNHTFVTLIPKVVNATSVDQFRPISLCNVSYKVISKIIANRLKPLLQKIVSPNQMAFVHGRNINENSIISQEIMHYMHTRKGKKGFLALKVDLSKAYDRVEWKLLLHILEKVGVCSKFTNWIAQCIMTCSYSFLINGVPFGFVRPGRGIRQGDPLSPYLFIIYTELLSRLLIKEECNASFRGVKIARTAPTISHILYADDLVIYCRAIQEDVNTIVGTLEKFSTWSGQIINPDKSSIHYSKNVATNFKDLVLSQFGFKECDHKTKHLGLPFCKPRSRSAAFNEILLKLKQKLSGWKSKNLSQAGRGVLLKAVAQALPMYPMSTFLLPKTMCDSMDAIMRKFWWGTNQNGHSLMLKSWSSICIPKCLGGLGFRRSEDFNKALIAKLAWNVATRTDKLWIQLLGGKYLRERNLLDIAKAPNNASWVWQDIVKCIDGIKKGACFNVTPNSIVPTWTAPWIPSMPSFIPNPKMDCPLDPNEFNTVNRLFNPISGDWDMITISELFPPEVAREISKIIISPPNSITKLLWTPSKSRNFTTKSCYITSQACRFPQISQNDAKLFKNLWSAKLHNRHKFLIWRIIHDLLPTRKRLYFIVHRDSPCCPICKGSDDSIEHLFFHCPFTAAIWFHSKWNLRIVAFHHLSFRDWIAALLVQNMNLFPSDSIREEFLIFVACTFDCVWFYRNSLFHNKSAPLSIQELSLQISKQATSHYSAQKAIQTTKHLPNSFSGWLPPPKGWFKANSDAAFKNGDAALAVVIRNSSGSVVFASSRSTPCINAKVAEALAIRDACKFLNEIGVHNIIFECDCLLVVQAILFWEENMDWAISSIILEIREFWASWPKWRFKFVSRSVNCAAHNLAAWAFPRSLSLCLSPDCLPISLFCDGGYPLVNWLTFI</sequence>
<dbReference type="PROSITE" id="PS50878">
    <property type="entry name" value="RT_POL"/>
    <property type="match status" value="1"/>
</dbReference>
<dbReference type="PANTHER" id="PTHR33116">
    <property type="entry name" value="REVERSE TRANSCRIPTASE ZINC-BINDING DOMAIN-CONTAINING PROTEIN-RELATED-RELATED"/>
    <property type="match status" value="1"/>
</dbReference>
<dbReference type="InterPro" id="IPR036691">
    <property type="entry name" value="Endo/exonu/phosph_ase_sf"/>
</dbReference>
<reference evidence="2 3" key="1">
    <citation type="submission" date="2024-12" db="EMBL/GenBank/DDBJ databases">
        <title>The unique morphological basis and parallel evolutionary history of personate flowers in Penstemon.</title>
        <authorList>
            <person name="Depatie T.H."/>
            <person name="Wessinger C.A."/>
        </authorList>
    </citation>
    <scope>NUCLEOTIDE SEQUENCE [LARGE SCALE GENOMIC DNA]</scope>
    <source>
        <strain evidence="2">WTNN_2</strain>
        <tissue evidence="2">Leaf</tissue>
    </source>
</reference>
<dbReference type="InterPro" id="IPR005135">
    <property type="entry name" value="Endo/exonuclease/phosphatase"/>
</dbReference>